<keyword evidence="6" id="KW-0969">Cilium</keyword>
<feature type="region of interest" description="Disordered" evidence="9">
    <location>
        <begin position="130"/>
        <end position="165"/>
    </location>
</feature>
<keyword evidence="3" id="KW-0963">Cytoplasm</keyword>
<feature type="compositionally biased region" description="Basic and acidic residues" evidence="9">
    <location>
        <begin position="144"/>
        <end position="156"/>
    </location>
</feature>
<evidence type="ECO:0000256" key="6">
    <source>
        <dbReference type="ARBA" id="ARBA00023069"/>
    </source>
</evidence>
<evidence type="ECO:0000256" key="1">
    <source>
        <dbReference type="ARBA" id="ARBA00004611"/>
    </source>
</evidence>
<keyword evidence="7" id="KW-0206">Cytoskeleton</keyword>
<evidence type="ECO:0000256" key="7">
    <source>
        <dbReference type="ARBA" id="ARBA00023212"/>
    </source>
</evidence>
<evidence type="ECO:0000256" key="3">
    <source>
        <dbReference type="ARBA" id="ARBA00022490"/>
    </source>
</evidence>
<keyword evidence="5" id="KW-0282">Flagellum</keyword>
<dbReference type="PANTHER" id="PTHR21648:SF0">
    <property type="entry name" value="RADIAL SPOKE HEAD PROTEIN 3 HOMOLOG"/>
    <property type="match status" value="1"/>
</dbReference>
<feature type="compositionally biased region" description="Polar residues" evidence="9">
    <location>
        <begin position="133"/>
        <end position="143"/>
    </location>
</feature>
<evidence type="ECO:0000256" key="4">
    <source>
        <dbReference type="ARBA" id="ARBA00022553"/>
    </source>
</evidence>
<comment type="subcellular location">
    <subcellularLocation>
        <location evidence="1">Cytoplasm</location>
        <location evidence="1">Cytoskeleton</location>
        <location evidence="1">Flagellum axoneme</location>
    </subcellularLocation>
</comment>
<evidence type="ECO:0000256" key="2">
    <source>
        <dbReference type="ARBA" id="ARBA00006737"/>
    </source>
</evidence>
<dbReference type="PANTHER" id="PTHR21648">
    <property type="entry name" value="FLAGELLAR RADIAL SPOKE PROTEIN 3"/>
    <property type="match status" value="1"/>
</dbReference>
<dbReference type="EMBL" id="HBNS01055912">
    <property type="protein sequence ID" value="CAE4659068.1"/>
    <property type="molecule type" value="Transcribed_RNA"/>
</dbReference>
<dbReference type="GO" id="GO:0005929">
    <property type="term" value="C:cilium"/>
    <property type="evidence" value="ECO:0007669"/>
    <property type="project" value="TreeGrafter"/>
</dbReference>
<protein>
    <submittedName>
        <fullName evidence="10">Uncharacterized protein</fullName>
    </submittedName>
</protein>
<gene>
    <name evidence="10" type="ORF">DBRI00130_LOCUS40378</name>
</gene>
<dbReference type="InterPro" id="IPR009290">
    <property type="entry name" value="Radial_spoke_3"/>
</dbReference>
<dbReference type="Pfam" id="PF06098">
    <property type="entry name" value="Radial_spoke_3"/>
    <property type="match status" value="1"/>
</dbReference>
<keyword evidence="4" id="KW-0597">Phosphoprotein</keyword>
<proteinExistence type="inferred from homology"/>
<evidence type="ECO:0000256" key="5">
    <source>
        <dbReference type="ARBA" id="ARBA00022846"/>
    </source>
</evidence>
<evidence type="ECO:0000256" key="9">
    <source>
        <dbReference type="SAM" id="MobiDB-lite"/>
    </source>
</evidence>
<evidence type="ECO:0000313" key="10">
    <source>
        <dbReference type="EMBL" id="CAE4659068.1"/>
    </source>
</evidence>
<evidence type="ECO:0000256" key="8">
    <source>
        <dbReference type="ARBA" id="ARBA00023273"/>
    </source>
</evidence>
<organism evidence="10">
    <name type="scientific">Ditylum brightwellii</name>
    <dbReference type="NCBI Taxonomy" id="49249"/>
    <lineage>
        <taxon>Eukaryota</taxon>
        <taxon>Sar</taxon>
        <taxon>Stramenopiles</taxon>
        <taxon>Ochrophyta</taxon>
        <taxon>Bacillariophyta</taxon>
        <taxon>Mediophyceae</taxon>
        <taxon>Lithodesmiophycidae</taxon>
        <taxon>Lithodesmiales</taxon>
        <taxon>Lithodesmiaceae</taxon>
        <taxon>Ditylum</taxon>
    </lineage>
</organism>
<name>A0A6S8Z3R3_9STRA</name>
<sequence>MLPRPGTPPPVDGRTHMDIQTDTYLEELIASPDESDMNTQTDGEWDCKPLLPLYMPAKMVADKSTQIEPGELFDFDTEVAPILDVLVEKSIETAVMELEQEEEIASLRRRQDLFEMKRNAELAEVQRLEQEANKQINDDCQSGESKELNNESKGDEVQQSEETFTDKIAKDILEEAKEDALTNLEASGYSSDQA</sequence>
<dbReference type="AlphaFoldDB" id="A0A6S8Z3R3"/>
<keyword evidence="8" id="KW-0966">Cell projection</keyword>
<accession>A0A6S8Z3R3</accession>
<reference evidence="10" key="1">
    <citation type="submission" date="2021-01" db="EMBL/GenBank/DDBJ databases">
        <authorList>
            <person name="Corre E."/>
            <person name="Pelletier E."/>
            <person name="Niang G."/>
            <person name="Scheremetjew M."/>
            <person name="Finn R."/>
            <person name="Kale V."/>
            <person name="Holt S."/>
            <person name="Cochrane G."/>
            <person name="Meng A."/>
            <person name="Brown T."/>
            <person name="Cohen L."/>
        </authorList>
    </citation>
    <scope>NUCLEOTIDE SEQUENCE</scope>
    <source>
        <strain evidence="10">GSO104</strain>
    </source>
</reference>
<comment type="similarity">
    <text evidence="2">Belongs to the flagellar radial spoke RSP3 family.</text>
</comment>